<feature type="compositionally biased region" description="Low complexity" evidence="1">
    <location>
        <begin position="974"/>
        <end position="995"/>
    </location>
</feature>
<feature type="compositionally biased region" description="Low complexity" evidence="1">
    <location>
        <begin position="3158"/>
        <end position="3185"/>
    </location>
</feature>
<feature type="compositionally biased region" description="Acidic residues" evidence="1">
    <location>
        <begin position="1958"/>
        <end position="1972"/>
    </location>
</feature>
<feature type="compositionally biased region" description="Polar residues" evidence="1">
    <location>
        <begin position="1691"/>
        <end position="1709"/>
    </location>
</feature>
<feature type="region of interest" description="Disordered" evidence="1">
    <location>
        <begin position="1175"/>
        <end position="1200"/>
    </location>
</feature>
<feature type="compositionally biased region" description="Polar residues" evidence="1">
    <location>
        <begin position="1101"/>
        <end position="1127"/>
    </location>
</feature>
<keyword evidence="3" id="KW-1185">Reference proteome</keyword>
<dbReference type="InterPro" id="IPR011009">
    <property type="entry name" value="Kinase-like_dom_sf"/>
</dbReference>
<feature type="compositionally biased region" description="Low complexity" evidence="1">
    <location>
        <begin position="1861"/>
        <end position="1871"/>
    </location>
</feature>
<feature type="compositionally biased region" description="Polar residues" evidence="1">
    <location>
        <begin position="619"/>
        <end position="633"/>
    </location>
</feature>
<feature type="region of interest" description="Disordered" evidence="1">
    <location>
        <begin position="94"/>
        <end position="167"/>
    </location>
</feature>
<protein>
    <submittedName>
        <fullName evidence="2">Cation channel family protein</fullName>
    </submittedName>
</protein>
<evidence type="ECO:0000313" key="3">
    <source>
        <dbReference type="Proteomes" id="UP000009168"/>
    </source>
</evidence>
<feature type="compositionally biased region" description="Low complexity" evidence="1">
    <location>
        <begin position="1730"/>
        <end position="1740"/>
    </location>
</feature>
<feature type="compositionally biased region" description="Polar residues" evidence="1">
    <location>
        <begin position="790"/>
        <end position="806"/>
    </location>
</feature>
<feature type="compositionally biased region" description="Polar residues" evidence="1">
    <location>
        <begin position="2208"/>
        <end position="2222"/>
    </location>
</feature>
<feature type="compositionally biased region" description="Low complexity" evidence="1">
    <location>
        <begin position="1038"/>
        <end position="1048"/>
    </location>
</feature>
<feature type="region of interest" description="Disordered" evidence="1">
    <location>
        <begin position="1399"/>
        <end position="1437"/>
    </location>
</feature>
<dbReference type="Proteomes" id="UP000009168">
    <property type="component" value="Unassembled WGS sequence"/>
</dbReference>
<feature type="compositionally biased region" description="Polar residues" evidence="1">
    <location>
        <begin position="1237"/>
        <end position="1252"/>
    </location>
</feature>
<feature type="compositionally biased region" description="Low complexity" evidence="1">
    <location>
        <begin position="1676"/>
        <end position="1685"/>
    </location>
</feature>
<feature type="compositionally biased region" description="Polar residues" evidence="1">
    <location>
        <begin position="136"/>
        <end position="167"/>
    </location>
</feature>
<feature type="region of interest" description="Disordered" evidence="1">
    <location>
        <begin position="381"/>
        <end position="427"/>
    </location>
</feature>
<feature type="compositionally biased region" description="Basic and acidic residues" evidence="1">
    <location>
        <begin position="2059"/>
        <end position="2075"/>
    </location>
</feature>
<feature type="compositionally biased region" description="Polar residues" evidence="1">
    <location>
        <begin position="1779"/>
        <end position="1815"/>
    </location>
</feature>
<evidence type="ECO:0000256" key="1">
    <source>
        <dbReference type="SAM" id="MobiDB-lite"/>
    </source>
</evidence>
<feature type="compositionally biased region" description="Polar residues" evidence="1">
    <location>
        <begin position="2230"/>
        <end position="2244"/>
    </location>
</feature>
<feature type="region of interest" description="Disordered" evidence="1">
    <location>
        <begin position="1212"/>
        <end position="1263"/>
    </location>
</feature>
<feature type="compositionally biased region" description="Low complexity" evidence="1">
    <location>
        <begin position="875"/>
        <end position="901"/>
    </location>
</feature>
<feature type="compositionally biased region" description="Polar residues" evidence="1">
    <location>
        <begin position="3129"/>
        <end position="3138"/>
    </location>
</feature>
<feature type="compositionally biased region" description="Basic and acidic residues" evidence="1">
    <location>
        <begin position="1318"/>
        <end position="1334"/>
    </location>
</feature>
<feature type="compositionally biased region" description="Polar residues" evidence="1">
    <location>
        <begin position="1477"/>
        <end position="1533"/>
    </location>
</feature>
<feature type="compositionally biased region" description="Low complexity" evidence="1">
    <location>
        <begin position="254"/>
        <end position="264"/>
    </location>
</feature>
<feature type="compositionally biased region" description="Low complexity" evidence="1">
    <location>
        <begin position="125"/>
        <end position="135"/>
    </location>
</feature>
<feature type="compositionally biased region" description="Polar residues" evidence="1">
    <location>
        <begin position="686"/>
        <end position="698"/>
    </location>
</feature>
<feature type="compositionally biased region" description="Low complexity" evidence="1">
    <location>
        <begin position="1845"/>
        <end position="1854"/>
    </location>
</feature>
<feature type="compositionally biased region" description="Basic and acidic residues" evidence="1">
    <location>
        <begin position="1534"/>
        <end position="1585"/>
    </location>
</feature>
<feature type="compositionally biased region" description="Polar residues" evidence="1">
    <location>
        <begin position="729"/>
        <end position="744"/>
    </location>
</feature>
<feature type="compositionally biased region" description="Basic and acidic residues" evidence="1">
    <location>
        <begin position="1714"/>
        <end position="1729"/>
    </location>
</feature>
<feature type="compositionally biased region" description="Basic and acidic residues" evidence="1">
    <location>
        <begin position="1872"/>
        <end position="1883"/>
    </location>
</feature>
<feature type="region of interest" description="Disordered" evidence="1">
    <location>
        <begin position="832"/>
        <end position="1057"/>
    </location>
</feature>
<feature type="compositionally biased region" description="Polar residues" evidence="1">
    <location>
        <begin position="2090"/>
        <end position="2105"/>
    </location>
</feature>
<organism evidence="2 3">
    <name type="scientific">Tetrahymena thermophila (strain SB210)</name>
    <dbReference type="NCBI Taxonomy" id="312017"/>
    <lineage>
        <taxon>Eukaryota</taxon>
        <taxon>Sar</taxon>
        <taxon>Alveolata</taxon>
        <taxon>Ciliophora</taxon>
        <taxon>Intramacronucleata</taxon>
        <taxon>Oligohymenophorea</taxon>
        <taxon>Hymenostomatida</taxon>
        <taxon>Tetrahymenina</taxon>
        <taxon>Tetrahymenidae</taxon>
        <taxon>Tetrahymena</taxon>
    </lineage>
</organism>
<feature type="compositionally biased region" description="Basic and acidic residues" evidence="1">
    <location>
        <begin position="1630"/>
        <end position="1639"/>
    </location>
</feature>
<dbReference type="EMBL" id="GG662693">
    <property type="protein sequence ID" value="EAR96353.2"/>
    <property type="molecule type" value="Genomic_DNA"/>
</dbReference>
<dbReference type="eggNOG" id="ENOG502QW67">
    <property type="taxonomic scope" value="Eukaryota"/>
</dbReference>
<feature type="compositionally biased region" description="Basic and acidic residues" evidence="1">
    <location>
        <begin position="1593"/>
        <end position="1618"/>
    </location>
</feature>
<dbReference type="RefSeq" id="XP_001016598.2">
    <property type="nucleotide sequence ID" value="XM_001016598.2"/>
</dbReference>
<feature type="compositionally biased region" description="Low complexity" evidence="1">
    <location>
        <begin position="1132"/>
        <end position="1157"/>
    </location>
</feature>
<feature type="compositionally biased region" description="Low complexity" evidence="1">
    <location>
        <begin position="537"/>
        <end position="557"/>
    </location>
</feature>
<feature type="region of interest" description="Disordered" evidence="1">
    <location>
        <begin position="1276"/>
        <end position="1357"/>
    </location>
</feature>
<feature type="compositionally biased region" description="Polar residues" evidence="1">
    <location>
        <begin position="2295"/>
        <end position="2308"/>
    </location>
</feature>
<feature type="region of interest" description="Disordered" evidence="1">
    <location>
        <begin position="2051"/>
        <end position="2105"/>
    </location>
</feature>
<dbReference type="SUPFAM" id="SSF56112">
    <property type="entry name" value="Protein kinase-like (PK-like)"/>
    <property type="match status" value="1"/>
</dbReference>
<proteinExistence type="predicted"/>
<feature type="region of interest" description="Disordered" evidence="1">
    <location>
        <begin position="784"/>
        <end position="806"/>
    </location>
</feature>
<feature type="compositionally biased region" description="Low complexity" evidence="1">
    <location>
        <begin position="948"/>
        <end position="963"/>
    </location>
</feature>
<feature type="compositionally biased region" description="Basic and acidic residues" evidence="1">
    <location>
        <begin position="1175"/>
        <end position="1187"/>
    </location>
</feature>
<feature type="compositionally biased region" description="Polar residues" evidence="1">
    <location>
        <begin position="381"/>
        <end position="393"/>
    </location>
</feature>
<feature type="region of interest" description="Disordered" evidence="1">
    <location>
        <begin position="496"/>
        <end position="633"/>
    </location>
</feature>
<feature type="region of interest" description="Disordered" evidence="1">
    <location>
        <begin position="1071"/>
        <end position="1161"/>
    </location>
</feature>
<feature type="region of interest" description="Disordered" evidence="1">
    <location>
        <begin position="2294"/>
        <end position="2324"/>
    </location>
</feature>
<feature type="compositionally biased region" description="Low complexity" evidence="1">
    <location>
        <begin position="2198"/>
        <end position="2207"/>
    </location>
</feature>
<feature type="compositionally biased region" description="Polar residues" evidence="1">
    <location>
        <begin position="558"/>
        <end position="582"/>
    </location>
</feature>
<dbReference type="InParanoid" id="I7MEH2"/>
<name>I7MEH2_TETTS</name>
<feature type="compositionally biased region" description="Polar residues" evidence="1">
    <location>
        <begin position="415"/>
        <end position="427"/>
    </location>
</feature>
<feature type="compositionally biased region" description="Low complexity" evidence="1">
    <location>
        <begin position="3139"/>
        <end position="3149"/>
    </location>
</feature>
<accession>I7MEH2</accession>
<feature type="region of interest" description="Disordered" evidence="1">
    <location>
        <begin position="209"/>
        <end position="269"/>
    </location>
</feature>
<feature type="compositionally biased region" description="Polar residues" evidence="1">
    <location>
        <begin position="223"/>
        <end position="253"/>
    </location>
</feature>
<feature type="compositionally biased region" description="Low complexity" evidence="1">
    <location>
        <begin position="1828"/>
        <end position="1838"/>
    </location>
</feature>
<feature type="compositionally biased region" description="Basic and acidic residues" evidence="1">
    <location>
        <begin position="1001"/>
        <end position="1012"/>
    </location>
</feature>
<feature type="region of interest" description="Disordered" evidence="1">
    <location>
        <begin position="686"/>
        <end position="744"/>
    </location>
</feature>
<feature type="region of interest" description="Disordered" evidence="1">
    <location>
        <begin position="1451"/>
        <end position="1907"/>
    </location>
</feature>
<evidence type="ECO:0000313" key="2">
    <source>
        <dbReference type="EMBL" id="EAR96353.2"/>
    </source>
</evidence>
<feature type="compositionally biased region" description="Polar residues" evidence="1">
    <location>
        <begin position="1744"/>
        <end position="1755"/>
    </location>
</feature>
<feature type="compositionally biased region" description="Basic and acidic residues" evidence="1">
    <location>
        <begin position="2744"/>
        <end position="2764"/>
    </location>
</feature>
<gene>
    <name evidence="2" type="ORF">TTHERM_00189220</name>
</gene>
<feature type="compositionally biased region" description="Low complexity" evidence="1">
    <location>
        <begin position="511"/>
        <end position="523"/>
    </location>
</feature>
<feature type="compositionally biased region" description="Basic and acidic residues" evidence="1">
    <location>
        <begin position="964"/>
        <end position="973"/>
    </location>
</feature>
<feature type="compositionally biased region" description="Low complexity" evidence="1">
    <location>
        <begin position="1451"/>
        <end position="1476"/>
    </location>
</feature>
<feature type="compositionally biased region" description="Polar residues" evidence="1">
    <location>
        <begin position="1619"/>
        <end position="1629"/>
    </location>
</feature>
<feature type="compositionally biased region" description="Polar residues" evidence="1">
    <location>
        <begin position="832"/>
        <end position="874"/>
    </location>
</feature>
<feature type="region of interest" description="Disordered" evidence="1">
    <location>
        <begin position="2726"/>
        <end position="2789"/>
    </location>
</feature>
<dbReference type="GeneID" id="7823618"/>
<feature type="region of interest" description="Disordered" evidence="1">
    <location>
        <begin position="2190"/>
        <end position="2248"/>
    </location>
</feature>
<dbReference type="KEGG" id="tet:TTHERM_00189220"/>
<feature type="compositionally biased region" description="Low complexity" evidence="1">
    <location>
        <begin position="1071"/>
        <end position="1084"/>
    </location>
</feature>
<feature type="region of interest" description="Disordered" evidence="1">
    <location>
        <begin position="1938"/>
        <end position="2032"/>
    </location>
</feature>
<sequence>MTERSLYSQVKKRDANANATASAAMASTGFQHNQNQISKERNFSPQATSNFGGFNHNNDQINHQSSFKQQNLLDNADNPFFQIDVRNLDQFHNSGQTQSIQKEPLKIPSINPNRNHYESKKSQRSKSGQRSSKNSVNQIQNSQMNPNINSNLQIQGNNPQLTKPHQQSDAAKIILNEYLNQHSELLQSINNTNNLQKLSHYIRDGVKSSIGYHGNRRDDNNNTSSRLNYTNDLQTSQNFNNLTMNGPTKTAQDSNQNNNNNSSNRRTPYQLSDAQNQDQQNNNQFHLSKKYINSGSFFTRKNQQTNNYLQPNDQHNIPQIPLRRGDSGLTSDDMGAHQNLIGFSQTVGIPTKNNVKNTNGNNLQQNKSVKIRSFTPNLRQYKTGGQVNSSLTHRGNLGSIEKGRDENDQRAYPNFRSNTNSRENLSSSKYKFKQIPLTNKGINNNSLSIMPLNSQPNQQHLTTDVLSTQEAAFKTENDIYTQPQIDKYQYYIMNTNPDQIPTNQRSKKHNNGQNYQQNQNQNGVTNSAAKLGDDKNNSSQSSLNNNQNNIPNKNVSSPTSNSNGNLNNRPKSKQSGQRNQLKQKQDEKMEQIKQIYLKNDKRSKSSGRGSKLNEIPEQGYNQNGNYLTDSQKSIPKQRQNNPFYVQQISHQLEEFGDEVEEIDVTEMFKKQSKLQQMDYNHNLQFQQIKPDKNNSASKQNKRYQNKDLEDSDLEGANSRLRQSHLPAKGSQQSSNNTQNDVLGTTGASVTGYSLNHLINNEDNAAQQKTIRLDDINDSFHTEVNQKRANDSSQIEKTQSSQNKNTSSIYAKVIQKITQNNGSQLQNSSKLHAINNNSGDQKQIPNQTNSSILSTSQQGFRRSTSSFTKQKIGTENGSNQKNQMNQSQHQQKNNSSLQNQDNVRGSFSANPSVQNLNNHNNENNLSNINNQNQQQQRCNSKSQIRKKTISQTGSSKKSQSSFEQYPEKNQKNENEQIQNQNHQLNQPNQQFTNQNQSHLSSSKKEKTSQKFENQDQLQGSNKDKQQKENNNQGINSDKQVSQQSQSQQQEYKNDKNNSLSQKKENQNLENQINHSSNKNNSNNNNQPDQQHKNIQAKKEGQNENLSSTKPPLITNSIQVNGSQKNNNEICDKNNISNQISQQKQSNNSQQNNGQNESNQKIDDKITLSQIKQDKSIVIDSDMTGRLKSNDSQQQSSLDDKQQQVNLGLKEKQSSLNNQDNHQKSGHNQEVYPQKKLSNESNNQLNKDSGISSRSTKENGIKSQIQQIQQDVVNNLQEAQKEQKQNNKDKSKLSSDSGLQNKQIKNEKELSNSQQQQKKQLNESKNSDNKNLDKVQQDNSQQRQNEINHAESKSNEIQNNNSSIKKSQNLNSTISQQNQLQNSQSQEVNLDQNNNKQNQQLNKNQTSQKQNDNSLNDSKNQSKINQNQSSSDQQLEQSDSNINQADKNNKISKNSQLSQNNNKQNQQLNKNQTSQKQNDNSLNHSKNQSKIDQNQSNSDQQLEQSNSNINQADKNNKISKNSQSDESSKNQNSKMNQEKDLNKKEVQNEEEVNKQESQSKKDLKENKNSQKDQQENLKKKDELEQSNKQKNINQNHKDGEQHHSNSQKDLKESKDSKKDQIQNISNQNGQDKQNKNVHDNQKSNLNNQKDISQDSQLSQSDSKKDLNQRNSSVKKKSIINNSQISNSDKNKESQNSSNKLKNNEDQLQSEQNSSKDNLKKDKSETQKKEQNQQEQQLSQNLKNRSDPNINDSESQMQKSKREQDASLNNSSKISKRKDSLNKNNQQIDEQSNQENKSALSQRKSQINNENQQKNVNDQEAKNNLMEQDKNNSQNQNQLNESSDKNQSKSSLSQSKINQDDLQHSNQSNQQSQNLKEEKEDKDRKSQVQGQGQDKVNIDQNAKIINETNGRADGVVIREIREQNGNELRIITEARIIIQNENKDDKQGGKKQKQNNLQENGNEEEDDEDCDEQDQSESKLKKTKKKQKNDKNNKFNKENGNIPLESQLDSDDECESYENGKDGQLKKRNKKANKMMSGEDKQFLEDQVNLINHQTKGQNKVIPEKRNSQSSQKTKEDISYTQNTHSDQRSSKAEQSGANTPNKNNTDISNFIKAQDTSHILLNEEIQKDPQNHTYDESINDQNSILAQLKSNQGSLKNLNPINTLNNQQDQQHHDNSLNLNYQEELLNEINTEDKQKKENSQNSQKENQQADQQSGVNQEQSQKQDTSKKQESSQNNGASSPSQNKKQPNKYKEILNKNLVQVQRYPIKETEGEESLHIVHDDTSDEHDQIVKVKILQDQQTRNSHSSYESLKQIRKKGEQNNSELDEIERNKLNSLTPEELLDLRIQQNKRRIRKINRRPHIIKQDMEKLIENAIIFDIKCRLPKNIDFIEEIKTDPRHGELAFGRESYLLDSAPKIRSFRGYDQEMMRPCAMMLYLIDQYCDPQIVKEWHLMQHFQYNAQIEENRFLNLQMNTQKNSSSLTESNVTKKNFCYGNKAEVSTSQNIFLNPTLLLMDSPLVYEFRHFEYNFFLEVEDFYPIEQILLNRFKDRKIYEEDELIFIFTSLIECVLGFRAKNICLGNIQIEHVAFCPASNSYKFFNLTKAQVYEEQNQEKKYNIYYSKIYQPPEIAEIEGQKDHGQIFNIFAGDLYALGITLLCFKYHLISNNRTSNFIQNRIEMCKNSMQLSGIIINYLLEQDPKQRLLNMKFIQKDLHDYLKKNNQVNKKLSQQEILSPPPPSSPNKTSKNQDDVKPGIKLNPDEFKNEKLIAVNPPQKKQKNSDTEDSDDENLDEIKKNSNIICTSWNTNNNKYFMHRSNAPDYELEVYWNEGKSINNQKLNPPSIKKIAKQIHDRIQSAQDIARMYKYTFQWEKASNQYINNLEIMKQQSNKVSDSEILRTVNQIWQSLYYNNELEDSLHYNEVYFNNIHTLFIHDEVSMAYDHLLSGKLKWILNHKVDSSQDFDIALMCTEQYPLDKAKVLILLGDFFAEDSEISAEQYYKDALEILQTIILNQKDVMKSSATNNFMKDSQATMQTTEEEQDFDDLFEREEYVIMKLKERTQHQLAIIEDIQMSELREKLVFLEENSQKLSSIEKAKIQLDVANQYCHQFLKYNEADYYYQEALNTLQCKQPNKQSSEAMRSSSQQKMATSSSREKRMKKSSQQSEIKEAQQQQQLKKNTSSSSSSASINVQNKDLDYDIQKFRIVNYLKMNNEDEANKMIQKIVADNTPENGIKNIDNILQLAIILEENLFHEYCLELYNRCYALATVQLGAKNEFTLKLKDKINKL</sequence>
<feature type="compositionally biased region" description="Low complexity" evidence="1">
    <location>
        <begin position="1646"/>
        <end position="1658"/>
    </location>
</feature>
<feature type="region of interest" description="Disordered" evidence="1">
    <location>
        <begin position="3129"/>
        <end position="3185"/>
    </location>
</feature>
<feature type="compositionally biased region" description="Low complexity" evidence="1">
    <location>
        <begin position="911"/>
        <end position="941"/>
    </location>
</feature>
<feature type="compositionally biased region" description="Basic and acidic residues" evidence="1">
    <location>
        <begin position="1277"/>
        <end position="1291"/>
    </location>
</feature>
<reference evidence="3" key="1">
    <citation type="journal article" date="2006" name="PLoS Biol.">
        <title>Macronuclear genome sequence of the ciliate Tetrahymena thermophila, a model eukaryote.</title>
        <authorList>
            <person name="Eisen J.A."/>
            <person name="Coyne R.S."/>
            <person name="Wu M."/>
            <person name="Wu D."/>
            <person name="Thiagarajan M."/>
            <person name="Wortman J.R."/>
            <person name="Badger J.H."/>
            <person name="Ren Q."/>
            <person name="Amedeo P."/>
            <person name="Jones K.M."/>
            <person name="Tallon L.J."/>
            <person name="Delcher A.L."/>
            <person name="Salzberg S.L."/>
            <person name="Silva J.C."/>
            <person name="Haas B.J."/>
            <person name="Majoros W.H."/>
            <person name="Farzad M."/>
            <person name="Carlton J.M."/>
            <person name="Smith R.K. Jr."/>
            <person name="Garg J."/>
            <person name="Pearlman R.E."/>
            <person name="Karrer K.M."/>
            <person name="Sun L."/>
            <person name="Manning G."/>
            <person name="Elde N.C."/>
            <person name="Turkewitz A.P."/>
            <person name="Asai D.J."/>
            <person name="Wilkes D.E."/>
            <person name="Wang Y."/>
            <person name="Cai H."/>
            <person name="Collins K."/>
            <person name="Stewart B.A."/>
            <person name="Lee S.R."/>
            <person name="Wilamowska K."/>
            <person name="Weinberg Z."/>
            <person name="Ruzzo W.L."/>
            <person name="Wloga D."/>
            <person name="Gaertig J."/>
            <person name="Frankel J."/>
            <person name="Tsao C.-C."/>
            <person name="Gorovsky M.A."/>
            <person name="Keeling P.J."/>
            <person name="Waller R.F."/>
            <person name="Patron N.J."/>
            <person name="Cherry J.M."/>
            <person name="Stover N.A."/>
            <person name="Krieger C.J."/>
            <person name="del Toro C."/>
            <person name="Ryder H.F."/>
            <person name="Williamson S.C."/>
            <person name="Barbeau R.A."/>
            <person name="Hamilton E.P."/>
            <person name="Orias E."/>
        </authorList>
    </citation>
    <scope>NUCLEOTIDE SEQUENCE [LARGE SCALE GENOMIC DNA]</scope>
    <source>
        <strain evidence="3">SB210</strain>
    </source>
</reference>
<feature type="compositionally biased region" description="Polar residues" evidence="1">
    <location>
        <begin position="1884"/>
        <end position="1897"/>
    </location>
</feature>